<feature type="transmembrane region" description="Helical" evidence="13">
    <location>
        <begin position="91"/>
        <end position="112"/>
    </location>
</feature>
<dbReference type="RefSeq" id="WP_094457580.1">
    <property type="nucleotide sequence ID" value="NZ_NOXU01000031.1"/>
</dbReference>
<dbReference type="InterPro" id="IPR050790">
    <property type="entry name" value="ExbB/TolQ_transport"/>
</dbReference>
<evidence type="ECO:0000313" key="17">
    <source>
        <dbReference type="Proteomes" id="UP000216998"/>
    </source>
</evidence>
<feature type="transmembrane region" description="Helical" evidence="13">
    <location>
        <begin position="245"/>
        <end position="266"/>
    </location>
</feature>
<keyword evidence="5" id="KW-1003">Cell membrane</keyword>
<comment type="subcellular location">
    <subcellularLocation>
        <location evidence="1">Cell inner membrane</location>
        <topology evidence="1">Multi-pass membrane protein</topology>
    </subcellularLocation>
    <subcellularLocation>
        <location evidence="12">Membrane</location>
        <topology evidence="12">Multi-pass membrane protein</topology>
    </subcellularLocation>
</comment>
<comment type="function">
    <text evidence="11">Involved in the TonB-dependent energy-dependent transport of various receptor-bound substrates. Protects ExbD from proteolytic degradation and functionally stabilizes TonB.</text>
</comment>
<evidence type="ECO:0000256" key="13">
    <source>
        <dbReference type="SAM" id="Phobius"/>
    </source>
</evidence>
<evidence type="ECO:0000256" key="7">
    <source>
        <dbReference type="ARBA" id="ARBA00022692"/>
    </source>
</evidence>
<organism evidence="16 17">
    <name type="scientific">Niveispirillum lacus</name>
    <dbReference type="NCBI Taxonomy" id="1981099"/>
    <lineage>
        <taxon>Bacteria</taxon>
        <taxon>Pseudomonadati</taxon>
        <taxon>Pseudomonadota</taxon>
        <taxon>Alphaproteobacteria</taxon>
        <taxon>Rhodospirillales</taxon>
        <taxon>Azospirillaceae</taxon>
        <taxon>Niveispirillum</taxon>
    </lineage>
</organism>
<evidence type="ECO:0000256" key="5">
    <source>
        <dbReference type="ARBA" id="ARBA00022475"/>
    </source>
</evidence>
<dbReference type="GO" id="GO:0005886">
    <property type="term" value="C:plasma membrane"/>
    <property type="evidence" value="ECO:0007669"/>
    <property type="project" value="UniProtKB-SubCell"/>
</dbReference>
<evidence type="ECO:0000256" key="14">
    <source>
        <dbReference type="SAM" id="SignalP"/>
    </source>
</evidence>
<feature type="signal peptide" evidence="14">
    <location>
        <begin position="1"/>
        <end position="29"/>
    </location>
</feature>
<evidence type="ECO:0000256" key="9">
    <source>
        <dbReference type="ARBA" id="ARBA00022989"/>
    </source>
</evidence>
<comment type="caution">
    <text evidence="16">The sequence shown here is derived from an EMBL/GenBank/DDBJ whole genome shotgun (WGS) entry which is preliminary data.</text>
</comment>
<keyword evidence="7 13" id="KW-0812">Transmembrane</keyword>
<evidence type="ECO:0000313" key="16">
    <source>
        <dbReference type="EMBL" id="OYQ32543.1"/>
    </source>
</evidence>
<dbReference type="EMBL" id="NOXU01000031">
    <property type="protein sequence ID" value="OYQ32543.1"/>
    <property type="molecule type" value="Genomic_DNA"/>
</dbReference>
<dbReference type="Pfam" id="PF01618">
    <property type="entry name" value="MotA_ExbB"/>
    <property type="match status" value="1"/>
</dbReference>
<reference evidence="16 17" key="1">
    <citation type="submission" date="2017-07" db="EMBL/GenBank/DDBJ databases">
        <title>Niveispirillum cyanobacteriorum sp. nov., isolated from cyanobacterial aggregates in a eutrophic lake.</title>
        <authorList>
            <person name="Cai H."/>
        </authorList>
    </citation>
    <scope>NUCLEOTIDE SEQUENCE [LARGE SCALE GENOMIC DNA]</scope>
    <source>
        <strain evidence="17">TH1-14</strain>
    </source>
</reference>
<keyword evidence="14" id="KW-0732">Signal</keyword>
<comment type="similarity">
    <text evidence="12">Belongs to the exbB/tolQ family.</text>
</comment>
<evidence type="ECO:0000256" key="8">
    <source>
        <dbReference type="ARBA" id="ARBA00022927"/>
    </source>
</evidence>
<dbReference type="AlphaFoldDB" id="A0A255YTK2"/>
<evidence type="ECO:0000256" key="2">
    <source>
        <dbReference type="ARBA" id="ARBA00011471"/>
    </source>
</evidence>
<keyword evidence="4 12" id="KW-0813">Transport</keyword>
<evidence type="ECO:0000256" key="10">
    <source>
        <dbReference type="ARBA" id="ARBA00023136"/>
    </source>
</evidence>
<gene>
    <name evidence="16" type="ORF">CHU95_17300</name>
</gene>
<keyword evidence="17" id="KW-1185">Reference proteome</keyword>
<keyword evidence="8 12" id="KW-0653">Protein transport</keyword>
<dbReference type="OrthoDB" id="9805133at2"/>
<evidence type="ECO:0000256" key="11">
    <source>
        <dbReference type="ARBA" id="ARBA00024816"/>
    </source>
</evidence>
<feature type="transmembrane region" description="Helical" evidence="13">
    <location>
        <begin position="210"/>
        <end position="233"/>
    </location>
</feature>
<evidence type="ECO:0000256" key="12">
    <source>
        <dbReference type="RuleBase" id="RU004057"/>
    </source>
</evidence>
<proteinExistence type="inferred from homology"/>
<dbReference type="InterPro" id="IPR002898">
    <property type="entry name" value="MotA_ExbB_proton_chnl"/>
</dbReference>
<comment type="subunit">
    <text evidence="2">The accessory proteins ExbB and ExbD seem to form a complex with TonB.</text>
</comment>
<evidence type="ECO:0000256" key="3">
    <source>
        <dbReference type="ARBA" id="ARBA00022093"/>
    </source>
</evidence>
<keyword evidence="9 13" id="KW-1133">Transmembrane helix</keyword>
<evidence type="ECO:0000256" key="1">
    <source>
        <dbReference type="ARBA" id="ARBA00004429"/>
    </source>
</evidence>
<accession>A0A255YTK2</accession>
<evidence type="ECO:0000256" key="6">
    <source>
        <dbReference type="ARBA" id="ARBA00022519"/>
    </source>
</evidence>
<name>A0A255YTK2_9PROT</name>
<evidence type="ECO:0000259" key="15">
    <source>
        <dbReference type="Pfam" id="PF01618"/>
    </source>
</evidence>
<sequence>MNKLFTLAGISRLAAAAAVAATLSAPVFAQSTTPTEPAPAAAAPADPAAAPAADAAAPAADAAAPADAAAAPAEEPVNPYGLQAIIDHGDLVAKSTLVIMLLMSAGTWYIFVTKLIEQSKLMSQASFAEKNFWTASSVAEGASRLKENSAFRGIVEDGLRATEHHDGALTDHIDLHEWVTMSLQRSVDAVNARLQSGLSFLASVGSTSPFIGLFGTVWGILNALVAIGLSGQASIDKVAGPVGEALIMTAIGLAVAVPAVLAYNWLTRRNKLVMDRLRNFSADLHALLIAGQKSKTGRSA</sequence>
<protein>
    <recommendedName>
        <fullName evidence="3">Biopolymer transport protein ExbB</fullName>
    </recommendedName>
</protein>
<evidence type="ECO:0000256" key="4">
    <source>
        <dbReference type="ARBA" id="ARBA00022448"/>
    </source>
</evidence>
<keyword evidence="10 13" id="KW-0472">Membrane</keyword>
<dbReference type="Proteomes" id="UP000216998">
    <property type="component" value="Unassembled WGS sequence"/>
</dbReference>
<dbReference type="PANTHER" id="PTHR30625:SF14">
    <property type="entry name" value="BIOPOLYMER TRANSPORT PROTEIN EXBB"/>
    <property type="match status" value="1"/>
</dbReference>
<dbReference type="PANTHER" id="PTHR30625">
    <property type="entry name" value="PROTEIN TOLQ"/>
    <property type="match status" value="1"/>
</dbReference>
<feature type="domain" description="MotA/TolQ/ExbB proton channel" evidence="15">
    <location>
        <begin position="154"/>
        <end position="277"/>
    </location>
</feature>
<keyword evidence="6" id="KW-0997">Cell inner membrane</keyword>
<dbReference type="GO" id="GO:0017038">
    <property type="term" value="P:protein import"/>
    <property type="evidence" value="ECO:0007669"/>
    <property type="project" value="TreeGrafter"/>
</dbReference>
<feature type="chain" id="PRO_5013101270" description="Biopolymer transport protein ExbB" evidence="14">
    <location>
        <begin position="30"/>
        <end position="300"/>
    </location>
</feature>